<dbReference type="EMBL" id="CAXITT010000156">
    <property type="protein sequence ID" value="CAL1533929.1"/>
    <property type="molecule type" value="Genomic_DNA"/>
</dbReference>
<dbReference type="PANTHER" id="PTHR15672">
    <property type="entry name" value="CAMP-REGULATED PHOSPHOPROTEIN 21 RELATED R3H DOMAIN CONTAINING PROTEIN"/>
    <property type="match status" value="1"/>
</dbReference>
<dbReference type="Pfam" id="PF12752">
    <property type="entry name" value="SUZ"/>
    <property type="match status" value="1"/>
</dbReference>
<keyword evidence="1" id="KW-0597">Phosphoprotein</keyword>
<name>A0AAV2HIR7_LYMST</name>
<feature type="compositionally biased region" description="Low complexity" evidence="2">
    <location>
        <begin position="853"/>
        <end position="862"/>
    </location>
</feature>
<dbReference type="SUPFAM" id="SSF82708">
    <property type="entry name" value="R3H domain"/>
    <property type="match status" value="1"/>
</dbReference>
<keyword evidence="6" id="KW-1185">Reference proteome</keyword>
<feature type="region of interest" description="Disordered" evidence="2">
    <location>
        <begin position="750"/>
        <end position="803"/>
    </location>
</feature>
<feature type="compositionally biased region" description="Polar residues" evidence="2">
    <location>
        <begin position="759"/>
        <end position="775"/>
    </location>
</feature>
<reference evidence="5 6" key="1">
    <citation type="submission" date="2024-04" db="EMBL/GenBank/DDBJ databases">
        <authorList>
            <consortium name="Genoscope - CEA"/>
            <person name="William W."/>
        </authorList>
    </citation>
    <scope>NUCLEOTIDE SEQUENCE [LARGE SCALE GENOMIC DNA]</scope>
</reference>
<feature type="region of interest" description="Disordered" evidence="2">
    <location>
        <begin position="848"/>
        <end position="873"/>
    </location>
</feature>
<dbReference type="Proteomes" id="UP001497497">
    <property type="component" value="Unassembled WGS sequence"/>
</dbReference>
<sequence>MSENERRSAKLLKQVEVEDDGDEDDSVYKCENTPQPSSPGPLRRGVPTPTIQSASSSSGTSPDETMPKTVPPPITRKQTLIRTPALEGTSPPPESFFSHIKPNGAVTSDSHLLANGTAEKGFKKKGQSLSHEAKEYLLTSHKVSNDSGHGTLDNNDGSSDTSVLSRDSSLENASNDCYKDSSGVNIPKFIRDTLMKGPKDKKTVLAIEAQLLDFINSDCQNSLKTNEMTSYDRMIVHRLSAYLGLDHNVDPTGKSVVVNKTDKTRSVRLTDIILEDSNEEPKKKILKKPASLDEKHSRHNSKAAFGSNRAKSLEERQQIYSEARERIFKGDENMPEGGNNGSSSHLTANYMPQITQQRSLDSMRSMSAKWNSQESGYGMENSLLRGARLRANMTKSHSYGGTVPTATSPQQTIHMPHTVSLLKADSLKDSPNAHYGGTQNLSYPCPMPVLSSDQIHLTRSTPDAGPSPLSHNAQQCPTSYAYLVSSDYSSIPVGSLIINPHTMWLSTQSYQHSYEACTYVQPHVNADGSLYRFDPSCPPPFMGPSQPPPPTPPAGIYQSISSENVNEMTARFASTSLTPVETGTEAYTVGVQGQPVPLIPTILPHPHSLYTSPHPPQFTQGQYYTSPSPATGQQSVRYVAYPVHPQAQQQILQATPVEGQGQTTVPMPAVGLPTMPGAGGYQVIGAPYQNAAIATGPAPQCVDLTSAYHYATTPETVVVSTAGGVSGSPVTMTTPGGLIQTFNIAYPGQQPHQHPIAHSHQSQFNPGSATPTGTTYYAVPVSTPTPSQSLAQPPPPSHQFQQHPQTVYYTPSNMTVAPLTYPVAVSNPSQSSTSTYKSIPTSYLANHFRSSTPPQQQQQLQPVAAPSSNGHHTTQLTLNYAQPINFTPGQAITTPQGTQLLTFQHSPYQVRPMGAVIQLAGNPAVSGPQPQMNYQFYRPGNISDLKMMTPGAIQRQPSITLNPQQPRPKGNTISRQPKKGQKKLSREQEDYPMCQQNVSMMTPIIPGLTAQPYQMPSTSNRQ</sequence>
<dbReference type="SMART" id="SM00393">
    <property type="entry name" value="R3H"/>
    <property type="match status" value="1"/>
</dbReference>
<dbReference type="PROSITE" id="PS51061">
    <property type="entry name" value="R3H"/>
    <property type="match status" value="1"/>
</dbReference>
<dbReference type="InterPro" id="IPR001374">
    <property type="entry name" value="R3H_dom"/>
</dbReference>
<evidence type="ECO:0000256" key="1">
    <source>
        <dbReference type="ARBA" id="ARBA00022553"/>
    </source>
</evidence>
<dbReference type="Gene3D" id="3.30.1370.50">
    <property type="entry name" value="R3H-like domain"/>
    <property type="match status" value="1"/>
</dbReference>
<dbReference type="InterPro" id="IPR036867">
    <property type="entry name" value="R3H_dom_sf"/>
</dbReference>
<feature type="domain" description="SUZ" evidence="4">
    <location>
        <begin position="263"/>
        <end position="332"/>
    </location>
</feature>
<evidence type="ECO:0000313" key="5">
    <source>
        <dbReference type="EMBL" id="CAL1533929.1"/>
    </source>
</evidence>
<feature type="region of interest" description="Disordered" evidence="2">
    <location>
        <begin position="956"/>
        <end position="992"/>
    </location>
</feature>
<feature type="region of interest" description="Disordered" evidence="2">
    <location>
        <begin position="142"/>
        <end position="177"/>
    </location>
</feature>
<feature type="compositionally biased region" description="Polar residues" evidence="2">
    <location>
        <begin position="142"/>
        <end position="157"/>
    </location>
</feature>
<evidence type="ECO:0000256" key="2">
    <source>
        <dbReference type="SAM" id="MobiDB-lite"/>
    </source>
</evidence>
<accession>A0AAV2HIR7</accession>
<feature type="region of interest" description="Disordered" evidence="2">
    <location>
        <begin position="1"/>
        <end position="78"/>
    </location>
</feature>
<feature type="compositionally biased region" description="Low complexity" evidence="2">
    <location>
        <begin position="158"/>
        <end position="167"/>
    </location>
</feature>
<protein>
    <submittedName>
        <fullName evidence="5">Uncharacterized protein</fullName>
    </submittedName>
</protein>
<dbReference type="AlphaFoldDB" id="A0AAV2HIR7"/>
<evidence type="ECO:0000313" key="6">
    <source>
        <dbReference type="Proteomes" id="UP001497497"/>
    </source>
</evidence>
<dbReference type="InterPro" id="IPR024771">
    <property type="entry name" value="SUZ"/>
</dbReference>
<feature type="compositionally biased region" description="Basic and acidic residues" evidence="2">
    <location>
        <begin position="1"/>
        <end position="16"/>
    </location>
</feature>
<gene>
    <name evidence="5" type="ORF">GSLYS_00007889001</name>
</gene>
<dbReference type="GO" id="GO:0003676">
    <property type="term" value="F:nucleic acid binding"/>
    <property type="evidence" value="ECO:0007669"/>
    <property type="project" value="UniProtKB-UniRule"/>
</dbReference>
<proteinExistence type="predicted"/>
<dbReference type="CDD" id="cd02642">
    <property type="entry name" value="R3H_encore_like"/>
    <property type="match status" value="1"/>
</dbReference>
<feature type="region of interest" description="Disordered" evidence="2">
    <location>
        <begin position="280"/>
        <end position="314"/>
    </location>
</feature>
<dbReference type="PANTHER" id="PTHR15672:SF8">
    <property type="entry name" value="PROTEIN ENCORE"/>
    <property type="match status" value="1"/>
</dbReference>
<feature type="compositionally biased region" description="Low complexity" evidence="2">
    <location>
        <begin position="782"/>
        <end position="791"/>
    </location>
</feature>
<evidence type="ECO:0000259" key="3">
    <source>
        <dbReference type="PROSITE" id="PS51061"/>
    </source>
</evidence>
<comment type="caution">
    <text evidence="5">The sequence shown here is derived from an EMBL/GenBank/DDBJ whole genome shotgun (WGS) entry which is preliminary data.</text>
</comment>
<feature type="compositionally biased region" description="Low complexity" evidence="2">
    <location>
        <begin position="47"/>
        <end position="62"/>
    </location>
</feature>
<feature type="domain" description="R3H" evidence="3">
    <location>
        <begin position="201"/>
        <end position="264"/>
    </location>
</feature>
<evidence type="ECO:0000259" key="4">
    <source>
        <dbReference type="PROSITE" id="PS51673"/>
    </source>
</evidence>
<organism evidence="5 6">
    <name type="scientific">Lymnaea stagnalis</name>
    <name type="common">Great pond snail</name>
    <name type="synonym">Helix stagnalis</name>
    <dbReference type="NCBI Taxonomy" id="6523"/>
    <lineage>
        <taxon>Eukaryota</taxon>
        <taxon>Metazoa</taxon>
        <taxon>Spiralia</taxon>
        <taxon>Lophotrochozoa</taxon>
        <taxon>Mollusca</taxon>
        <taxon>Gastropoda</taxon>
        <taxon>Heterobranchia</taxon>
        <taxon>Euthyneura</taxon>
        <taxon>Panpulmonata</taxon>
        <taxon>Hygrophila</taxon>
        <taxon>Lymnaeoidea</taxon>
        <taxon>Lymnaeidae</taxon>
        <taxon>Lymnaea</taxon>
    </lineage>
</organism>
<dbReference type="Pfam" id="PF01424">
    <property type="entry name" value="R3H"/>
    <property type="match status" value="1"/>
</dbReference>
<dbReference type="PROSITE" id="PS51673">
    <property type="entry name" value="SUZ"/>
    <property type="match status" value="1"/>
</dbReference>
<dbReference type="InterPro" id="IPR051937">
    <property type="entry name" value="R3H_domain_containing"/>
</dbReference>